<reference evidence="3" key="1">
    <citation type="submission" date="2016-09" db="EMBL/GenBank/DDBJ databases">
        <title>Streptomyces puniciscabiei strain:TW1S1 Genome sequencing and assembly.</title>
        <authorList>
            <person name="Kim M.-K."/>
            <person name="Kim S.B."/>
        </authorList>
    </citation>
    <scope>NUCLEOTIDE SEQUENCE [LARGE SCALE GENOMIC DNA]</scope>
    <source>
        <strain evidence="3">TW1S1</strain>
    </source>
</reference>
<name>A0A1D7YE05_9ACTN</name>
<evidence type="ECO:0000256" key="1">
    <source>
        <dbReference type="SAM" id="SignalP"/>
    </source>
</evidence>
<organism evidence="2 3">
    <name type="scientific">Streptomyces fodineus</name>
    <dbReference type="NCBI Taxonomy" id="1904616"/>
    <lineage>
        <taxon>Bacteria</taxon>
        <taxon>Bacillati</taxon>
        <taxon>Actinomycetota</taxon>
        <taxon>Actinomycetes</taxon>
        <taxon>Kitasatosporales</taxon>
        <taxon>Streptomycetaceae</taxon>
        <taxon>Streptomyces</taxon>
    </lineage>
</organism>
<dbReference type="Proteomes" id="UP000094960">
    <property type="component" value="Chromosome"/>
</dbReference>
<protein>
    <submittedName>
        <fullName evidence="2">Uncharacterized protein</fullName>
    </submittedName>
</protein>
<evidence type="ECO:0000313" key="2">
    <source>
        <dbReference type="EMBL" id="AOR33858.1"/>
    </source>
</evidence>
<gene>
    <name evidence="2" type="ORF">BFF78_24880</name>
</gene>
<dbReference type="KEGG" id="spun:BFF78_24880"/>
<dbReference type="EMBL" id="CP017248">
    <property type="protein sequence ID" value="AOR33858.1"/>
    <property type="molecule type" value="Genomic_DNA"/>
</dbReference>
<dbReference type="AlphaFoldDB" id="A0A1D7YE05"/>
<evidence type="ECO:0000313" key="3">
    <source>
        <dbReference type="Proteomes" id="UP000094960"/>
    </source>
</evidence>
<accession>A0A1D7YE05</accession>
<proteinExistence type="predicted"/>
<keyword evidence="3" id="KW-1185">Reference proteome</keyword>
<feature type="chain" id="PRO_5009102837" evidence="1">
    <location>
        <begin position="37"/>
        <end position="220"/>
    </location>
</feature>
<sequence length="220" mass="23341">MCITMIRLSKYQRLALLAASTTVITGGVLSQGAAFAAPAAPHPASVTAAGHVDAATQWKQVTDTPSGITVQLPGKPRTQENTDNQISCRDYVVPTGYGAIGFSVYDGPASEANKPWDLEAGLKNAVDGYNSGDPGARLRSTDVHDGTKDGHRYLEAKLVGADGRVGHIRLVDLGQRAIIIEDVGNSDQRDSVDHDYQQVLDSIKLPDHSVRQAQDPAVAT</sequence>
<keyword evidence="1" id="KW-0732">Signal</keyword>
<feature type="signal peptide" evidence="1">
    <location>
        <begin position="1"/>
        <end position="36"/>
    </location>
</feature>